<dbReference type="Proteomes" id="UP000824120">
    <property type="component" value="Chromosome 11"/>
</dbReference>
<reference evidence="1 2" key="1">
    <citation type="submission" date="2020-09" db="EMBL/GenBank/DDBJ databases">
        <title>De no assembly of potato wild relative species, Solanum commersonii.</title>
        <authorList>
            <person name="Cho K."/>
        </authorList>
    </citation>
    <scope>NUCLEOTIDE SEQUENCE [LARGE SCALE GENOMIC DNA]</scope>
    <source>
        <strain evidence="1">LZ3.2</strain>
        <tissue evidence="1">Leaf</tissue>
    </source>
</reference>
<evidence type="ECO:0000313" key="2">
    <source>
        <dbReference type="Proteomes" id="UP000824120"/>
    </source>
</evidence>
<organism evidence="1 2">
    <name type="scientific">Solanum commersonii</name>
    <name type="common">Commerson's wild potato</name>
    <name type="synonym">Commerson's nightshade</name>
    <dbReference type="NCBI Taxonomy" id="4109"/>
    <lineage>
        <taxon>Eukaryota</taxon>
        <taxon>Viridiplantae</taxon>
        <taxon>Streptophyta</taxon>
        <taxon>Embryophyta</taxon>
        <taxon>Tracheophyta</taxon>
        <taxon>Spermatophyta</taxon>
        <taxon>Magnoliopsida</taxon>
        <taxon>eudicotyledons</taxon>
        <taxon>Gunneridae</taxon>
        <taxon>Pentapetalae</taxon>
        <taxon>asterids</taxon>
        <taxon>lamiids</taxon>
        <taxon>Solanales</taxon>
        <taxon>Solanaceae</taxon>
        <taxon>Solanoideae</taxon>
        <taxon>Solaneae</taxon>
        <taxon>Solanum</taxon>
    </lineage>
</organism>
<dbReference type="AlphaFoldDB" id="A0A9J5WIJ2"/>
<protein>
    <submittedName>
        <fullName evidence="1">Uncharacterized protein</fullName>
    </submittedName>
</protein>
<dbReference type="EMBL" id="JACXVP010000011">
    <property type="protein sequence ID" value="KAG5575667.1"/>
    <property type="molecule type" value="Genomic_DNA"/>
</dbReference>
<name>A0A9J5WIJ2_SOLCO</name>
<sequence length="78" mass="9116">MENLLSHFQWRKRQDFMIEEGLHQAVMFKLSYGALDLKLLIFSTMKKSTNVGGFSGIRYSYGVLWLRMKGSQPSHYNP</sequence>
<evidence type="ECO:0000313" key="1">
    <source>
        <dbReference type="EMBL" id="KAG5575667.1"/>
    </source>
</evidence>
<proteinExistence type="predicted"/>
<accession>A0A9J5WIJ2</accession>
<comment type="caution">
    <text evidence="1">The sequence shown here is derived from an EMBL/GenBank/DDBJ whole genome shotgun (WGS) entry which is preliminary data.</text>
</comment>
<keyword evidence="2" id="KW-1185">Reference proteome</keyword>
<gene>
    <name evidence="1" type="ORF">H5410_055801</name>
</gene>